<dbReference type="EMBL" id="CAXDID020000025">
    <property type="protein sequence ID" value="CAL5990271.1"/>
    <property type="molecule type" value="Genomic_DNA"/>
</dbReference>
<dbReference type="AlphaFoldDB" id="A0AA86U2M8"/>
<proteinExistence type="predicted"/>
<dbReference type="Proteomes" id="UP001642409">
    <property type="component" value="Unassembled WGS sequence"/>
</dbReference>
<evidence type="ECO:0000313" key="2">
    <source>
        <dbReference type="EMBL" id="CAL5978640.1"/>
    </source>
</evidence>
<gene>
    <name evidence="3" type="ORF">HINF_LOCUS11259</name>
    <name evidence="4" type="ORF">HINF_LOCUS18784</name>
    <name evidence="1" type="ORF">HINF_LOCUS25769</name>
    <name evidence="2" type="ORF">HINF_LOCUS4882</name>
</gene>
<comment type="caution">
    <text evidence="1">The sequence shown here is derived from an EMBL/GenBank/DDBJ whole genome shotgun (WGS) entry which is preliminary data.</text>
</comment>
<accession>A0AA86U2M8</accession>
<reference evidence="1" key="1">
    <citation type="submission" date="2023-06" db="EMBL/GenBank/DDBJ databases">
        <authorList>
            <person name="Kurt Z."/>
        </authorList>
    </citation>
    <scope>NUCLEOTIDE SEQUENCE</scope>
</reference>
<sequence>MNKPIRPMSGKPNPQPVAATIKMQSDKDSGTIESTEEINVHILLQRIRNVNDQANKAVESLRGFNQSISESISNNAKSQILVLGEQVIEPRIKEQYKLASRLQVQIQHPESNQLSINKLNDRLTQLETKVNTEQVLKLKEDVQKIKDMLLRIVKVKKEK</sequence>
<dbReference type="EMBL" id="CAXDID020000009">
    <property type="protein sequence ID" value="CAL5978640.1"/>
    <property type="molecule type" value="Genomic_DNA"/>
</dbReference>
<dbReference type="EMBL" id="CATOUU010000654">
    <property type="protein sequence ID" value="CAI9938124.1"/>
    <property type="molecule type" value="Genomic_DNA"/>
</dbReference>
<evidence type="ECO:0000313" key="1">
    <source>
        <dbReference type="EMBL" id="CAI9938124.1"/>
    </source>
</evidence>
<name>A0AA86U2M8_9EUKA</name>
<reference evidence="2 5" key="2">
    <citation type="submission" date="2024-07" db="EMBL/GenBank/DDBJ databases">
        <authorList>
            <person name="Akdeniz Z."/>
        </authorList>
    </citation>
    <scope>NUCLEOTIDE SEQUENCE [LARGE SCALE GENOMIC DNA]</scope>
</reference>
<dbReference type="EMBL" id="CAXDID020000048">
    <property type="protein sequence ID" value="CAL6004222.1"/>
    <property type="molecule type" value="Genomic_DNA"/>
</dbReference>
<evidence type="ECO:0000313" key="3">
    <source>
        <dbReference type="EMBL" id="CAL5990271.1"/>
    </source>
</evidence>
<organism evidence="1">
    <name type="scientific">Hexamita inflata</name>
    <dbReference type="NCBI Taxonomy" id="28002"/>
    <lineage>
        <taxon>Eukaryota</taxon>
        <taxon>Metamonada</taxon>
        <taxon>Diplomonadida</taxon>
        <taxon>Hexamitidae</taxon>
        <taxon>Hexamitinae</taxon>
        <taxon>Hexamita</taxon>
    </lineage>
</organism>
<protein>
    <submittedName>
        <fullName evidence="1">Uncharacterized protein</fullName>
    </submittedName>
</protein>
<keyword evidence="5" id="KW-1185">Reference proteome</keyword>
<evidence type="ECO:0000313" key="5">
    <source>
        <dbReference type="Proteomes" id="UP001642409"/>
    </source>
</evidence>
<evidence type="ECO:0000313" key="4">
    <source>
        <dbReference type="EMBL" id="CAL6004222.1"/>
    </source>
</evidence>